<dbReference type="Pfam" id="PF22705">
    <property type="entry name" value="C2-set_3"/>
    <property type="match status" value="1"/>
</dbReference>
<feature type="domain" description="Ig-like" evidence="9">
    <location>
        <begin position="1"/>
        <end position="69"/>
    </location>
</feature>
<dbReference type="FunFam" id="2.60.40.10:FF:000088">
    <property type="entry name" value="Butyrophilin subfamily 1 member A1"/>
    <property type="match status" value="1"/>
</dbReference>
<dbReference type="AlphaFoldDB" id="A0A8J7NM25"/>
<dbReference type="EMBL" id="JAAWVO010027949">
    <property type="protein sequence ID" value="MBN3316199.1"/>
    <property type="molecule type" value="Genomic_DNA"/>
</dbReference>
<dbReference type="SMART" id="SM00589">
    <property type="entry name" value="PRY"/>
    <property type="match status" value="1"/>
</dbReference>
<dbReference type="PANTHER" id="PTHR24100:SF130">
    <property type="entry name" value="BUTYROPHILIN-LIKE PROTEIN 9"/>
    <property type="match status" value="1"/>
</dbReference>
<evidence type="ECO:0000256" key="7">
    <source>
        <dbReference type="SAM" id="Phobius"/>
    </source>
</evidence>
<dbReference type="Pfam" id="PF00622">
    <property type="entry name" value="SPRY"/>
    <property type="match status" value="1"/>
</dbReference>
<dbReference type="InterPro" id="IPR003879">
    <property type="entry name" value="Butyrophylin_SPRY"/>
</dbReference>
<dbReference type="SUPFAM" id="SSF49899">
    <property type="entry name" value="Concanavalin A-like lectins/glucanases"/>
    <property type="match status" value="1"/>
</dbReference>
<dbReference type="InterPro" id="IPR013783">
    <property type="entry name" value="Ig-like_fold"/>
</dbReference>
<keyword evidence="4 7" id="KW-1133">Transmembrane helix</keyword>
<feature type="non-terminal residue" evidence="10">
    <location>
        <position position="1"/>
    </location>
</feature>
<feature type="domain" description="B30.2/SPRY" evidence="8">
    <location>
        <begin position="322"/>
        <end position="514"/>
    </location>
</feature>
<evidence type="ECO:0000256" key="3">
    <source>
        <dbReference type="ARBA" id="ARBA00022729"/>
    </source>
</evidence>
<evidence type="ECO:0000256" key="4">
    <source>
        <dbReference type="ARBA" id="ARBA00022989"/>
    </source>
</evidence>
<dbReference type="InterPro" id="IPR053896">
    <property type="entry name" value="BTN3A2-like_Ig-C"/>
</dbReference>
<feature type="non-terminal residue" evidence="10">
    <location>
        <position position="534"/>
    </location>
</feature>
<dbReference type="Pfam" id="PF13765">
    <property type="entry name" value="PRY"/>
    <property type="match status" value="1"/>
</dbReference>
<dbReference type="GO" id="GO:0005102">
    <property type="term" value="F:signaling receptor binding"/>
    <property type="evidence" value="ECO:0007669"/>
    <property type="project" value="TreeGrafter"/>
</dbReference>
<sequence>MEVRWYRQVIQTPVHLYEDGRDRTDVQDRDYRSRTYLDRAGLHDGDLSLKLNNLQVSDNGLYNCLATDGLWYGRGQAELVVRALGSQPTVTLNGTEAEQPRLLCRSEDWHPPPALTWADGHGNDVTALSSTAVERDSRGFLRVSSHIPVRPQSGVFACLLRSTAPESDGETQVHVSKDFFPAVSGWAVTLFIMLVLAVAALPLLVIQWRRMNTKDWWVNWLLGKLALVQVLRCPAMQSLIGEHEDFKVRTEFDRKPVQGLQDRSNVSTCTRPEGIAVQEQCSNEICSSDPQMNMRREYRISAHVIGYSFTSMFSHVKQCHLLSSILSFHVRCFLVLLPTAAVTLDPDTAHGELTLSEDGMKMRVGGWHSVPDSPHRFDYWDCAVSRQGFTSGRHYWEVESNSMWTIGVSRESAERKGMFSFTPQEGYWGLETDSSSFCALTAPQTPLPLRLLPKTLGVCVDMEERQVSFYNVESRAHIYTFAAMDLREGEKIYPFFRTLDWNKDLVLLSPQLCTSDCPLTPEAASADNDKTLKE</sequence>
<evidence type="ECO:0000313" key="11">
    <source>
        <dbReference type="Proteomes" id="UP000736164"/>
    </source>
</evidence>
<comment type="caution">
    <text evidence="10">The sequence shown here is derived from an EMBL/GenBank/DDBJ whole genome shotgun (WGS) entry which is preliminary data.</text>
</comment>
<dbReference type="InterPro" id="IPR001870">
    <property type="entry name" value="B30.2/SPRY"/>
</dbReference>
<dbReference type="GO" id="GO:0009897">
    <property type="term" value="C:external side of plasma membrane"/>
    <property type="evidence" value="ECO:0007669"/>
    <property type="project" value="TreeGrafter"/>
</dbReference>
<evidence type="ECO:0000259" key="8">
    <source>
        <dbReference type="PROSITE" id="PS50188"/>
    </source>
</evidence>
<feature type="transmembrane region" description="Helical" evidence="7">
    <location>
        <begin position="186"/>
        <end position="206"/>
    </location>
</feature>
<organism evidence="10 11">
    <name type="scientific">Atractosteus spatula</name>
    <name type="common">Alligator gar</name>
    <name type="synonym">Lepisosteus spatula</name>
    <dbReference type="NCBI Taxonomy" id="7917"/>
    <lineage>
        <taxon>Eukaryota</taxon>
        <taxon>Metazoa</taxon>
        <taxon>Chordata</taxon>
        <taxon>Craniata</taxon>
        <taxon>Vertebrata</taxon>
        <taxon>Euteleostomi</taxon>
        <taxon>Actinopterygii</taxon>
        <taxon>Neopterygii</taxon>
        <taxon>Holostei</taxon>
        <taxon>Semionotiformes</taxon>
        <taxon>Lepisosteidae</taxon>
        <taxon>Atractosteus</taxon>
    </lineage>
</organism>
<comment type="subcellular location">
    <subcellularLocation>
        <location evidence="1">Membrane</location>
        <topology evidence="1">Single-pass type I membrane protein</topology>
    </subcellularLocation>
</comment>
<evidence type="ECO:0000256" key="1">
    <source>
        <dbReference type="ARBA" id="ARBA00004479"/>
    </source>
</evidence>
<name>A0A8J7NM25_ATRSP</name>
<keyword evidence="3" id="KW-0732">Signal</keyword>
<dbReference type="GO" id="GO:0050852">
    <property type="term" value="P:T cell receptor signaling pathway"/>
    <property type="evidence" value="ECO:0007669"/>
    <property type="project" value="TreeGrafter"/>
</dbReference>
<dbReference type="SUPFAM" id="SSF48726">
    <property type="entry name" value="Immunoglobulin"/>
    <property type="match status" value="2"/>
</dbReference>
<gene>
    <name evidence="10" type="primary">Btn3a3_1</name>
    <name evidence="10" type="ORF">GTO95_0000899</name>
</gene>
<keyword evidence="5 7" id="KW-0472">Membrane</keyword>
<dbReference type="Gene3D" id="2.60.120.920">
    <property type="match status" value="1"/>
</dbReference>
<evidence type="ECO:0000256" key="2">
    <source>
        <dbReference type="ARBA" id="ARBA00022692"/>
    </source>
</evidence>
<evidence type="ECO:0000259" key="9">
    <source>
        <dbReference type="PROSITE" id="PS50835"/>
    </source>
</evidence>
<dbReference type="GO" id="GO:0001817">
    <property type="term" value="P:regulation of cytokine production"/>
    <property type="evidence" value="ECO:0007669"/>
    <property type="project" value="TreeGrafter"/>
</dbReference>
<keyword evidence="6" id="KW-0393">Immunoglobulin domain</keyword>
<dbReference type="FunFam" id="2.60.120.920:FF:000080">
    <property type="entry name" value="Uncharacterized protein"/>
    <property type="match status" value="1"/>
</dbReference>
<dbReference type="CDD" id="cd13733">
    <property type="entry name" value="SPRY_PRY_C-I_1"/>
    <property type="match status" value="1"/>
</dbReference>
<reference evidence="10" key="1">
    <citation type="journal article" date="2021" name="Cell">
        <title>Tracing the genetic footprints of vertebrate landing in non-teleost ray-finned fishes.</title>
        <authorList>
            <person name="Bi X."/>
            <person name="Wang K."/>
            <person name="Yang L."/>
            <person name="Pan H."/>
            <person name="Jiang H."/>
            <person name="Wei Q."/>
            <person name="Fang M."/>
            <person name="Yu H."/>
            <person name="Zhu C."/>
            <person name="Cai Y."/>
            <person name="He Y."/>
            <person name="Gan X."/>
            <person name="Zeng H."/>
            <person name="Yu D."/>
            <person name="Zhu Y."/>
            <person name="Jiang H."/>
            <person name="Qiu Q."/>
            <person name="Yang H."/>
            <person name="Zhang Y.E."/>
            <person name="Wang W."/>
            <person name="Zhu M."/>
            <person name="He S."/>
            <person name="Zhang G."/>
        </authorList>
    </citation>
    <scope>NUCLEOTIDE SEQUENCE</scope>
    <source>
        <strain evidence="10">Allg_001</strain>
    </source>
</reference>
<dbReference type="PRINTS" id="PR01407">
    <property type="entry name" value="BUTYPHLNCDUF"/>
</dbReference>
<dbReference type="InterPro" id="IPR036179">
    <property type="entry name" value="Ig-like_dom_sf"/>
</dbReference>
<dbReference type="PROSITE" id="PS50835">
    <property type="entry name" value="IG_LIKE"/>
    <property type="match status" value="2"/>
</dbReference>
<dbReference type="SMART" id="SM00449">
    <property type="entry name" value="SPRY"/>
    <property type="match status" value="1"/>
</dbReference>
<dbReference type="InterPro" id="IPR007110">
    <property type="entry name" value="Ig-like_dom"/>
</dbReference>
<dbReference type="Gene3D" id="2.60.40.10">
    <property type="entry name" value="Immunoglobulins"/>
    <property type="match status" value="2"/>
</dbReference>
<dbReference type="InterPro" id="IPR013320">
    <property type="entry name" value="ConA-like_dom_sf"/>
</dbReference>
<dbReference type="PANTHER" id="PTHR24100">
    <property type="entry name" value="BUTYROPHILIN"/>
    <property type="match status" value="1"/>
</dbReference>
<protein>
    <submittedName>
        <fullName evidence="10">BT3A3 protein</fullName>
    </submittedName>
</protein>
<accession>A0A8J7NM25</accession>
<evidence type="ECO:0000256" key="6">
    <source>
        <dbReference type="ARBA" id="ARBA00023319"/>
    </source>
</evidence>
<feature type="domain" description="Ig-like" evidence="9">
    <location>
        <begin position="77"/>
        <end position="176"/>
    </location>
</feature>
<keyword evidence="11" id="KW-1185">Reference proteome</keyword>
<dbReference type="PROSITE" id="PS50188">
    <property type="entry name" value="B302_SPRY"/>
    <property type="match status" value="1"/>
</dbReference>
<evidence type="ECO:0000256" key="5">
    <source>
        <dbReference type="ARBA" id="ARBA00023136"/>
    </source>
</evidence>
<dbReference type="Proteomes" id="UP000736164">
    <property type="component" value="Unassembled WGS sequence"/>
</dbReference>
<dbReference type="InterPro" id="IPR006574">
    <property type="entry name" value="PRY"/>
</dbReference>
<dbReference type="InterPro" id="IPR050504">
    <property type="entry name" value="IgSF_BTN/MOG"/>
</dbReference>
<dbReference type="InterPro" id="IPR043136">
    <property type="entry name" value="B30.2/SPRY_sf"/>
</dbReference>
<proteinExistence type="predicted"/>
<dbReference type="InterPro" id="IPR003877">
    <property type="entry name" value="SPRY_dom"/>
</dbReference>
<keyword evidence="2 7" id="KW-0812">Transmembrane</keyword>
<evidence type="ECO:0000313" key="10">
    <source>
        <dbReference type="EMBL" id="MBN3316199.1"/>
    </source>
</evidence>